<accession>G7E778</accession>
<dbReference type="InterPro" id="IPR002018">
    <property type="entry name" value="CarbesteraseB"/>
</dbReference>
<dbReference type="Gene3D" id="3.40.50.1820">
    <property type="entry name" value="alpha/beta hydrolase"/>
    <property type="match status" value="1"/>
</dbReference>
<feature type="signal peptide" evidence="1">
    <location>
        <begin position="1"/>
        <end position="17"/>
    </location>
</feature>
<feature type="chain" id="PRO_5009955806" description="Carboxylesterase type B domain-containing protein" evidence="1">
    <location>
        <begin position="18"/>
        <end position="569"/>
    </location>
</feature>
<sequence length="569" mass="59789">MKGAILSWCAIATLTAAAPSARPNIISFSSSALAAAVIDGSTAIESAAEALLGDPQGSKAVSTSLSAAIHLATPYGNVTGIKDGPAYRYVLPYAKPPVGSLRLADPVALPNGTAILNGQKTPAACLQAGIASSSEDCLYASLYVPSSGSLAALPVFVWLEGGSFVSGSETAAGLDGATLAVNGNMIVVVLQYRLGILGFYRAPSLGLSGNYAVKDVRLALQVINNLKAFWHNSAKVTLAGQSSGAQLIKTLLTVPTADALFSQAILQSPPAAYGDQSAATGAKLAGYIDQVSGCSTVACYRAMSPTHIVNATTNVYEQASQHIANISPAEPIRPIIDGSLVVRSFDSAVNRKLFTRTDRSLIWTSVREEAAPEIYTAIGTSPVPSSYFPSIVQGLAPLQQKAVLASGLYSVNESDTDGTRNELTLLGTDYIWRCPIQQYAVNMTRQIPSIYLAQFNQGIAYPDNQAIPYCAGKVCHEDDIFFTFDDGASLNKTQAAISREITARYSAYAHTGSPNAAGYVTWSPVATATRLNLLQIDSISTVMQTQRSPQCGPNALWGRLARFDAQIAS</sequence>
<proteinExistence type="predicted"/>
<feature type="domain" description="Carboxylesterase type B" evidence="2">
    <location>
        <begin position="71"/>
        <end position="550"/>
    </location>
</feature>
<dbReference type="Pfam" id="PF00135">
    <property type="entry name" value="COesterase"/>
    <property type="match status" value="1"/>
</dbReference>
<evidence type="ECO:0000313" key="4">
    <source>
        <dbReference type="Proteomes" id="UP000009131"/>
    </source>
</evidence>
<dbReference type="EMBL" id="BABT02000157">
    <property type="protein sequence ID" value="GAA98688.1"/>
    <property type="molecule type" value="Genomic_DNA"/>
</dbReference>
<reference evidence="3 4" key="2">
    <citation type="journal article" date="2012" name="Open Biol.">
        <title>Characteristics of nucleosomes and linker DNA regions on the genome of the basidiomycete Mixia osmundae revealed by mono- and dinucleosome mapping.</title>
        <authorList>
            <person name="Nishida H."/>
            <person name="Kondo S."/>
            <person name="Matsumoto T."/>
            <person name="Suzuki Y."/>
            <person name="Yoshikawa H."/>
            <person name="Taylor T.D."/>
            <person name="Sugiyama J."/>
        </authorList>
    </citation>
    <scope>NUCLEOTIDE SEQUENCE [LARGE SCALE GENOMIC DNA]</scope>
    <source>
        <strain evidence="4">CBS 9802 / IAM 14324 / JCM 22182 / KY 12970</strain>
    </source>
</reference>
<dbReference type="eggNOG" id="KOG4389">
    <property type="taxonomic scope" value="Eukaryota"/>
</dbReference>
<keyword evidence="1" id="KW-0732">Signal</keyword>
<reference evidence="3 4" key="1">
    <citation type="journal article" date="2011" name="J. Gen. Appl. Microbiol.">
        <title>Draft genome sequencing of the enigmatic basidiomycete Mixia osmundae.</title>
        <authorList>
            <person name="Nishida H."/>
            <person name="Nagatsuka Y."/>
            <person name="Sugiyama J."/>
        </authorList>
    </citation>
    <scope>NUCLEOTIDE SEQUENCE [LARGE SCALE GENOMIC DNA]</scope>
    <source>
        <strain evidence="4">CBS 9802 / IAM 14324 / JCM 22182 / KY 12970</strain>
    </source>
</reference>
<dbReference type="InParanoid" id="G7E778"/>
<evidence type="ECO:0000313" key="3">
    <source>
        <dbReference type="EMBL" id="GAA98688.1"/>
    </source>
</evidence>
<dbReference type="ESTHER" id="mixos-g7e778">
    <property type="family name" value="Fungal_carboxylesterase_lipase"/>
</dbReference>
<dbReference type="HOGENOM" id="CLU_006586_16_2_1"/>
<dbReference type="OrthoDB" id="408631at2759"/>
<dbReference type="PANTHER" id="PTHR45570:SF1">
    <property type="entry name" value="CARBOXYLIC ESTER HYDROLASE"/>
    <property type="match status" value="1"/>
</dbReference>
<evidence type="ECO:0000259" key="2">
    <source>
        <dbReference type="Pfam" id="PF00135"/>
    </source>
</evidence>
<protein>
    <recommendedName>
        <fullName evidence="2">Carboxylesterase type B domain-containing protein</fullName>
    </recommendedName>
</protein>
<evidence type="ECO:0000256" key="1">
    <source>
        <dbReference type="SAM" id="SignalP"/>
    </source>
</evidence>
<dbReference type="InterPro" id="IPR029058">
    <property type="entry name" value="AB_hydrolase_fold"/>
</dbReference>
<dbReference type="PANTHER" id="PTHR45570">
    <property type="entry name" value="CARBOXYLIC ESTER HYDROLASE"/>
    <property type="match status" value="1"/>
</dbReference>
<dbReference type="SUPFAM" id="SSF53474">
    <property type="entry name" value="alpha/beta-Hydrolases"/>
    <property type="match status" value="1"/>
</dbReference>
<dbReference type="OMA" id="TWTFARN"/>
<keyword evidence="4" id="KW-1185">Reference proteome</keyword>
<dbReference type="STRING" id="764103.G7E778"/>
<organism evidence="3 4">
    <name type="scientific">Mixia osmundae (strain CBS 9802 / IAM 14324 / JCM 22182 / KY 12970)</name>
    <dbReference type="NCBI Taxonomy" id="764103"/>
    <lineage>
        <taxon>Eukaryota</taxon>
        <taxon>Fungi</taxon>
        <taxon>Dikarya</taxon>
        <taxon>Basidiomycota</taxon>
        <taxon>Pucciniomycotina</taxon>
        <taxon>Mixiomycetes</taxon>
        <taxon>Mixiales</taxon>
        <taxon>Mixiaceae</taxon>
        <taxon>Mixia</taxon>
    </lineage>
</organism>
<comment type="caution">
    <text evidence="3">The sequence shown here is derived from an EMBL/GenBank/DDBJ whole genome shotgun (WGS) entry which is preliminary data.</text>
</comment>
<dbReference type="RefSeq" id="XP_014570569.1">
    <property type="nucleotide sequence ID" value="XM_014715083.1"/>
</dbReference>
<dbReference type="AlphaFoldDB" id="G7E778"/>
<name>G7E778_MIXOS</name>
<dbReference type="Proteomes" id="UP000009131">
    <property type="component" value="Unassembled WGS sequence"/>
</dbReference>
<gene>
    <name evidence="3" type="primary">Mo05376</name>
    <name evidence="3" type="ORF">E5Q_05376</name>
</gene>